<dbReference type="InterPro" id="IPR050957">
    <property type="entry name" value="BMP_lipoprotein"/>
</dbReference>
<proteinExistence type="predicted"/>
<keyword evidence="5" id="KW-0449">Lipoprotein</keyword>
<reference evidence="6 7" key="1">
    <citation type="submission" date="2017-05" db="EMBL/GenBank/DDBJ databases">
        <title>Full genome sequence of Pseudorhodoplanes sinuspersici.</title>
        <authorList>
            <person name="Dastgheib S.M.M."/>
            <person name="Shavandi M."/>
            <person name="Tirandaz H."/>
        </authorList>
    </citation>
    <scope>NUCLEOTIDE SEQUENCE [LARGE SCALE GENOMIC DNA]</scope>
    <source>
        <strain evidence="6 7">RIPI110</strain>
    </source>
</reference>
<dbReference type="PANTHER" id="PTHR34296:SF2">
    <property type="entry name" value="ABC TRANSPORTER GUANOSINE-BINDING PROTEIN NUPN"/>
    <property type="match status" value="1"/>
</dbReference>
<sequence length="336" mass="35361">MRFKPSRRDLLVLSGGIVCSAISQRTKAQTKPKVAALFAGRIDDSGFMEAGYRGLMAARDKLGVEVVWQDQIKPERDLLAAALRDLAKTGAAMVIAHGGQNNEAAKLVAAEFPQTRFVVTQGNVTTTNLASYEVLQEESAFLAGALAAWMTKTGVVGHMSGIRVVPGLKGRAAYANGVAYANPAVRLLTNFSGHQDDNALSKRVASAMIAAKADIIFTMLNAGRAGAIDACREGGAKQIGNVRDWAAAIPDVFVASAVADSGIALLRAVEDLVSGAAKTNAIEKIGLNRPDAVRLTMAAAVDDDLRRKIEALATDIQSGKVDVSTTWSGEEFPNPA</sequence>
<evidence type="ECO:0000256" key="4">
    <source>
        <dbReference type="ARBA" id="ARBA00023136"/>
    </source>
</evidence>
<dbReference type="EMBL" id="CP021112">
    <property type="protein sequence ID" value="ARP98394.1"/>
    <property type="molecule type" value="Genomic_DNA"/>
</dbReference>
<evidence type="ECO:0000256" key="5">
    <source>
        <dbReference type="ARBA" id="ARBA00023288"/>
    </source>
</evidence>
<dbReference type="OrthoDB" id="149576at2"/>
<gene>
    <name evidence="6" type="ORF">CAK95_04280</name>
</gene>
<keyword evidence="2" id="KW-1003">Cell membrane</keyword>
<dbReference type="PANTHER" id="PTHR34296">
    <property type="entry name" value="TRANSCRIPTIONAL ACTIVATOR PROTEIN MED"/>
    <property type="match status" value="1"/>
</dbReference>
<keyword evidence="7" id="KW-1185">Reference proteome</keyword>
<evidence type="ECO:0000256" key="1">
    <source>
        <dbReference type="ARBA" id="ARBA00004236"/>
    </source>
</evidence>
<dbReference type="AlphaFoldDB" id="A0A1W6ZNN3"/>
<evidence type="ECO:0000313" key="7">
    <source>
        <dbReference type="Proteomes" id="UP000194137"/>
    </source>
</evidence>
<dbReference type="GO" id="GO:0005886">
    <property type="term" value="C:plasma membrane"/>
    <property type="evidence" value="ECO:0007669"/>
    <property type="project" value="UniProtKB-SubCell"/>
</dbReference>
<dbReference type="Gene3D" id="3.40.50.2300">
    <property type="match status" value="2"/>
</dbReference>
<keyword evidence="3" id="KW-0732">Signal</keyword>
<evidence type="ECO:0000313" key="6">
    <source>
        <dbReference type="EMBL" id="ARP98394.1"/>
    </source>
</evidence>
<dbReference type="STRING" id="1235591.CAK95_04280"/>
<organism evidence="6 7">
    <name type="scientific">Pseudorhodoplanes sinuspersici</name>
    <dbReference type="NCBI Taxonomy" id="1235591"/>
    <lineage>
        <taxon>Bacteria</taxon>
        <taxon>Pseudomonadati</taxon>
        <taxon>Pseudomonadota</taxon>
        <taxon>Alphaproteobacteria</taxon>
        <taxon>Hyphomicrobiales</taxon>
        <taxon>Pseudorhodoplanes</taxon>
    </lineage>
</organism>
<name>A0A1W6ZNN3_9HYPH</name>
<dbReference type="KEGG" id="psin:CAK95_04280"/>
<dbReference type="CDD" id="cd06304">
    <property type="entry name" value="PBP1_BmpA_Med_PnrA-like"/>
    <property type="match status" value="1"/>
</dbReference>
<evidence type="ECO:0000256" key="2">
    <source>
        <dbReference type="ARBA" id="ARBA00022475"/>
    </source>
</evidence>
<accession>A0A1W6ZNN3</accession>
<dbReference type="Pfam" id="PF02608">
    <property type="entry name" value="Bmp"/>
    <property type="match status" value="1"/>
</dbReference>
<dbReference type="InterPro" id="IPR003760">
    <property type="entry name" value="PnrA-like"/>
</dbReference>
<comment type="subcellular location">
    <subcellularLocation>
        <location evidence="1">Cell membrane</location>
    </subcellularLocation>
</comment>
<keyword evidence="4" id="KW-0472">Membrane</keyword>
<protein>
    <submittedName>
        <fullName evidence="6">BMP family ABC transporter substrate-binding protein</fullName>
    </submittedName>
</protein>
<dbReference type="RefSeq" id="WP_086086812.1">
    <property type="nucleotide sequence ID" value="NZ_CP021112.1"/>
</dbReference>
<evidence type="ECO:0000256" key="3">
    <source>
        <dbReference type="ARBA" id="ARBA00022729"/>
    </source>
</evidence>
<dbReference type="Proteomes" id="UP000194137">
    <property type="component" value="Chromosome"/>
</dbReference>